<comment type="caution">
    <text evidence="2">The sequence shown here is derived from an EMBL/GenBank/DDBJ whole genome shotgun (WGS) entry which is preliminary data.</text>
</comment>
<dbReference type="Proteomes" id="UP000811545">
    <property type="component" value="Unassembled WGS sequence"/>
</dbReference>
<keyword evidence="1" id="KW-0479">Metal-binding</keyword>
<sequence length="465" mass="53098">MKAWEMEREIMENAKPVVLKEDEQTWSLIDKLEMDEDERVRLMWSSRVPGSGAPERLIIGAVQSMENLGFNADQLEILINKGLKAYEQNDMIELNRVTSKIYYEMRQLPKDENSSYWNYKQYSDWSDYENNAEFKTYPPFAILSKDFEEKIYAGWVAQICAGALGTAIEGYTTENLKEVFGDITYYVRQPNTFNDDITYELAFLKAFENKGYEVSSKDIGEEWVALVPFGWSAEGIALRNLKSGIYPPESGYLSNPFREWIGAQMRGAICGMVAPANPREAARLAWVDGIISHHNNGVMGEIFNAVMVSLSFVENDTRKILKYALNAIPKDSEYYSIVFYSLEKCKEYVSWEKSWQACESQLKKYNWIHAYPNAAAEVIALWFGNGDFDKTMNIISMEGQDVDCNAAQIGTIIGIIAGLKGIDKKWTEPIGDNLLTYIRGMKKLKISELSNWTVESIRKAKKLTI</sequence>
<accession>A0A9E2BKM0</accession>
<comment type="cofactor">
    <cofactor evidence="1">
        <name>Mg(2+)</name>
        <dbReference type="ChEBI" id="CHEBI:18420"/>
    </cofactor>
    <text evidence="1">Binds 2 magnesium ions per subunit.</text>
</comment>
<keyword evidence="1" id="KW-0460">Magnesium</keyword>
<protein>
    <recommendedName>
        <fullName evidence="4">ADP-ribosylglycohydrolase</fullName>
    </recommendedName>
</protein>
<feature type="binding site" evidence="1">
    <location>
        <position position="195"/>
    </location>
    <ligand>
        <name>Mg(2+)</name>
        <dbReference type="ChEBI" id="CHEBI:18420"/>
        <label>1</label>
    </ligand>
</feature>
<feature type="binding site" evidence="1">
    <location>
        <position position="196"/>
    </location>
    <ligand>
        <name>Mg(2+)</name>
        <dbReference type="ChEBI" id="CHEBI:18420"/>
        <label>1</label>
    </ligand>
</feature>
<dbReference type="InterPro" id="IPR036705">
    <property type="entry name" value="Ribosyl_crysJ1_sf"/>
</dbReference>
<name>A0A9E2BKM0_PSYF1</name>
<evidence type="ECO:0008006" key="4">
    <source>
        <dbReference type="Google" id="ProtNLM"/>
    </source>
</evidence>
<proteinExistence type="predicted"/>
<reference evidence="2 3" key="1">
    <citation type="journal article" date="2021" name="bioRxiv">
        <title>Unique metabolic strategies in Hadean analogues reveal hints for primordial physiology.</title>
        <authorList>
            <person name="Nobu M.K."/>
            <person name="Nakai R."/>
            <person name="Tamazawa S."/>
            <person name="Mori H."/>
            <person name="Toyoda A."/>
            <person name="Ijiri A."/>
            <person name="Suzuki S."/>
            <person name="Kurokawa K."/>
            <person name="Kamagata Y."/>
            <person name="Tamaki H."/>
        </authorList>
    </citation>
    <scope>NUCLEOTIDE SEQUENCE [LARGE SCALE GENOMIC DNA]</scope>
    <source>
        <strain evidence="2">BS525</strain>
    </source>
</reference>
<dbReference type="InterPro" id="IPR005502">
    <property type="entry name" value="Ribosyl_crysJ1"/>
</dbReference>
<dbReference type="AlphaFoldDB" id="A0A9E2BKM0"/>
<evidence type="ECO:0000313" key="3">
    <source>
        <dbReference type="Proteomes" id="UP000811545"/>
    </source>
</evidence>
<dbReference type="Gene3D" id="1.10.4080.10">
    <property type="entry name" value="ADP-ribosylation/Crystallin J1"/>
    <property type="match status" value="1"/>
</dbReference>
<dbReference type="EMBL" id="QLTW01000024">
    <property type="protein sequence ID" value="MBT9144819.1"/>
    <property type="molecule type" value="Genomic_DNA"/>
</dbReference>
<feature type="binding site" evidence="1">
    <location>
        <position position="401"/>
    </location>
    <ligand>
        <name>Mg(2+)</name>
        <dbReference type="ChEBI" id="CHEBI:18420"/>
        <label>1</label>
    </ligand>
</feature>
<dbReference type="Pfam" id="PF03747">
    <property type="entry name" value="ADP_ribosyl_GH"/>
    <property type="match status" value="1"/>
</dbReference>
<organism evidence="2 3">
    <name type="scientific">Psychracetigena formicireducens</name>
    <dbReference type="NCBI Taxonomy" id="2986056"/>
    <lineage>
        <taxon>Bacteria</taxon>
        <taxon>Bacillati</taxon>
        <taxon>Candidatus Lithacetigenota</taxon>
        <taxon>Candidatus Psychracetigena</taxon>
    </lineage>
</organism>
<evidence type="ECO:0000256" key="1">
    <source>
        <dbReference type="PIRSR" id="PIRSR605502-1"/>
    </source>
</evidence>
<gene>
    <name evidence="2" type="ORF">DDT42_00670</name>
</gene>
<evidence type="ECO:0000313" key="2">
    <source>
        <dbReference type="EMBL" id="MBT9144819.1"/>
    </source>
</evidence>
<dbReference type="SUPFAM" id="SSF101478">
    <property type="entry name" value="ADP-ribosylglycohydrolase"/>
    <property type="match status" value="1"/>
</dbReference>
<dbReference type="GO" id="GO:0046872">
    <property type="term" value="F:metal ion binding"/>
    <property type="evidence" value="ECO:0007669"/>
    <property type="project" value="UniProtKB-KW"/>
</dbReference>
<feature type="binding site" evidence="1">
    <location>
        <position position="403"/>
    </location>
    <ligand>
        <name>Mg(2+)</name>
        <dbReference type="ChEBI" id="CHEBI:18420"/>
        <label>1</label>
    </ligand>
</feature>